<gene>
    <name evidence="1" type="ORF">HMPREF9944_01062</name>
</gene>
<keyword evidence="2" id="KW-1185">Reference proteome</keyword>
<dbReference type="EMBL" id="AGEK01000019">
    <property type="protein sequence ID" value="EHO71946.1"/>
    <property type="molecule type" value="Genomic_DNA"/>
</dbReference>
<organism evidence="1 2">
    <name type="scientific">Segatella maculosa OT 289</name>
    <dbReference type="NCBI Taxonomy" id="999422"/>
    <lineage>
        <taxon>Bacteria</taxon>
        <taxon>Pseudomonadati</taxon>
        <taxon>Bacteroidota</taxon>
        <taxon>Bacteroidia</taxon>
        <taxon>Bacteroidales</taxon>
        <taxon>Prevotellaceae</taxon>
        <taxon>Segatella</taxon>
    </lineage>
</organism>
<dbReference type="STRING" id="999422.HMPREF9944_01062"/>
<evidence type="ECO:0000313" key="2">
    <source>
        <dbReference type="Proteomes" id="UP000003167"/>
    </source>
</evidence>
<accession>H1HLL8</accession>
<dbReference type="HOGENOM" id="CLU_2864092_0_0_10"/>
<evidence type="ECO:0000313" key="1">
    <source>
        <dbReference type="EMBL" id="EHO71946.1"/>
    </source>
</evidence>
<sequence>MDDEGFFNDHLLSSMEDDKKTRNNSCLPWKKIKKGTVVRCCSAIGWILLPQAGVYTDNDVYAHR</sequence>
<reference evidence="1 2" key="1">
    <citation type="submission" date="2011-12" db="EMBL/GenBank/DDBJ databases">
        <title>The Genome Sequence of Prevotella maculosa OT 289.</title>
        <authorList>
            <consortium name="The Broad Institute Genome Sequencing Platform"/>
            <person name="Earl A."/>
            <person name="Ward D."/>
            <person name="Feldgarden M."/>
            <person name="Gevers D."/>
            <person name="Izard J."/>
            <person name="Blanton J.M."/>
            <person name="Mathney J."/>
            <person name="Tanner A.C."/>
            <person name="Dewhirst F.E."/>
            <person name="Young S.K."/>
            <person name="Zeng Q."/>
            <person name="Gargeya S."/>
            <person name="Fitzgerald M."/>
            <person name="Haas B."/>
            <person name="Abouelleil A."/>
            <person name="Alvarado L."/>
            <person name="Arachchi H.M."/>
            <person name="Berlin A."/>
            <person name="Chapman S.B."/>
            <person name="Gearin G."/>
            <person name="Goldberg J."/>
            <person name="Griggs A."/>
            <person name="Gujja S."/>
            <person name="Hansen M."/>
            <person name="Heiman D."/>
            <person name="Howarth C."/>
            <person name="Larimer J."/>
            <person name="Lui A."/>
            <person name="MacDonald P.J.P."/>
            <person name="McCowen C."/>
            <person name="Montmayeur A."/>
            <person name="Murphy C."/>
            <person name="Neiman D."/>
            <person name="Pearson M."/>
            <person name="Priest M."/>
            <person name="Roberts A."/>
            <person name="Saif S."/>
            <person name="Shea T."/>
            <person name="Sisk P."/>
            <person name="Stolte C."/>
            <person name="Sykes S."/>
            <person name="Wortman J."/>
            <person name="Nusbaum C."/>
            <person name="Birren B."/>
        </authorList>
    </citation>
    <scope>NUCLEOTIDE SEQUENCE [LARGE SCALE GENOMIC DNA]</scope>
    <source>
        <strain evidence="1 2">OT 289</strain>
    </source>
</reference>
<dbReference type="AlphaFoldDB" id="H1HLL8"/>
<name>H1HLL8_9BACT</name>
<dbReference type="Proteomes" id="UP000003167">
    <property type="component" value="Unassembled WGS sequence"/>
</dbReference>
<protein>
    <submittedName>
        <fullName evidence="1">Uncharacterized protein</fullName>
    </submittedName>
</protein>
<comment type="caution">
    <text evidence="1">The sequence shown here is derived from an EMBL/GenBank/DDBJ whole genome shotgun (WGS) entry which is preliminary data.</text>
</comment>
<proteinExistence type="predicted"/>